<dbReference type="OrthoDB" id="418131at2759"/>
<organism evidence="1 2">
    <name type="scientific">Artemisia annua</name>
    <name type="common">Sweet wormwood</name>
    <dbReference type="NCBI Taxonomy" id="35608"/>
    <lineage>
        <taxon>Eukaryota</taxon>
        <taxon>Viridiplantae</taxon>
        <taxon>Streptophyta</taxon>
        <taxon>Embryophyta</taxon>
        <taxon>Tracheophyta</taxon>
        <taxon>Spermatophyta</taxon>
        <taxon>Magnoliopsida</taxon>
        <taxon>eudicotyledons</taxon>
        <taxon>Gunneridae</taxon>
        <taxon>Pentapetalae</taxon>
        <taxon>asterids</taxon>
        <taxon>campanulids</taxon>
        <taxon>Asterales</taxon>
        <taxon>Asteraceae</taxon>
        <taxon>Asteroideae</taxon>
        <taxon>Anthemideae</taxon>
        <taxon>Artemisiinae</taxon>
        <taxon>Artemisia</taxon>
    </lineage>
</organism>
<protein>
    <submittedName>
        <fullName evidence="1">UPF0235 protein</fullName>
    </submittedName>
</protein>
<dbReference type="InterPro" id="IPR053323">
    <property type="entry name" value="UPF0235"/>
</dbReference>
<keyword evidence="2" id="KW-1185">Reference proteome</keyword>
<evidence type="ECO:0000313" key="2">
    <source>
        <dbReference type="Proteomes" id="UP000245207"/>
    </source>
</evidence>
<reference evidence="1 2" key="1">
    <citation type="journal article" date="2018" name="Mol. Plant">
        <title>The genome of Artemisia annua provides insight into the evolution of Asteraceae family and artemisinin biosynthesis.</title>
        <authorList>
            <person name="Shen Q."/>
            <person name="Zhang L."/>
            <person name="Liao Z."/>
            <person name="Wang S."/>
            <person name="Yan T."/>
            <person name="Shi P."/>
            <person name="Liu M."/>
            <person name="Fu X."/>
            <person name="Pan Q."/>
            <person name="Wang Y."/>
            <person name="Lv Z."/>
            <person name="Lu X."/>
            <person name="Zhang F."/>
            <person name="Jiang W."/>
            <person name="Ma Y."/>
            <person name="Chen M."/>
            <person name="Hao X."/>
            <person name="Li L."/>
            <person name="Tang Y."/>
            <person name="Lv G."/>
            <person name="Zhou Y."/>
            <person name="Sun X."/>
            <person name="Brodelius P.E."/>
            <person name="Rose J.K.C."/>
            <person name="Tang K."/>
        </authorList>
    </citation>
    <scope>NUCLEOTIDE SEQUENCE [LARGE SCALE GENOMIC DNA]</scope>
    <source>
        <strain evidence="2">cv. Huhao1</strain>
        <tissue evidence="1">Leaf</tissue>
    </source>
</reference>
<name>A0A2U1L622_ARTAN</name>
<accession>A0A2U1L622</accession>
<comment type="caution">
    <text evidence="1">The sequence shown here is derived from an EMBL/GenBank/DDBJ whole genome shotgun (WGS) entry which is preliminary data.</text>
</comment>
<sequence>MVMITRKNLWFIASKLKHVTLNGSNGYIPIIVSDELELPFKGILDYRKDAPVTPCISQLEGGIVQLAIEVEDRAQRSAITRVNIANDVRVTVAAHTARRKSNNEASRVNSVESTQPSRAELVAFLVLIGSRLDNPHRVAITCFPRLGSEPERGVLFGLVSAPTRPT</sequence>
<dbReference type="STRING" id="35608.A0A2U1L622"/>
<proteinExistence type="predicted"/>
<dbReference type="AlphaFoldDB" id="A0A2U1L622"/>
<dbReference type="Proteomes" id="UP000245207">
    <property type="component" value="Unassembled WGS sequence"/>
</dbReference>
<gene>
    <name evidence="1" type="ORF">CTI12_AA524540</name>
</gene>
<evidence type="ECO:0000313" key="1">
    <source>
        <dbReference type="EMBL" id="PWA44439.1"/>
    </source>
</evidence>
<dbReference type="EMBL" id="PKPP01011280">
    <property type="protein sequence ID" value="PWA44439.1"/>
    <property type="molecule type" value="Genomic_DNA"/>
</dbReference>
<dbReference type="PANTHER" id="PTHR47525:SF1">
    <property type="entry name" value="OS07G0295200 PROTEIN"/>
    <property type="match status" value="1"/>
</dbReference>
<dbReference type="PANTHER" id="PTHR47525">
    <property type="entry name" value="OS07G0295200 PROTEIN"/>
    <property type="match status" value="1"/>
</dbReference>